<dbReference type="InterPro" id="IPR020845">
    <property type="entry name" value="AMP-binding_CS"/>
</dbReference>
<dbReference type="Pfam" id="PF00501">
    <property type="entry name" value="AMP-binding"/>
    <property type="match status" value="1"/>
</dbReference>
<dbReference type="Proteomes" id="UP000248021">
    <property type="component" value="Unassembled WGS sequence"/>
</dbReference>
<dbReference type="OrthoDB" id="9803968at2"/>
<dbReference type="EMBL" id="QJJK01000010">
    <property type="protein sequence ID" value="PXW55066.1"/>
    <property type="molecule type" value="Genomic_DNA"/>
</dbReference>
<sequence length="564" mass="62422">MQNQVRNPLPGVVYADPERLRRYVEAGALPLESLATAFRRSFARHAARIALYTPEGDVTYAELDEISDRFGAALIGLGIKPQERALFQSGNCRELLFAFIGCLKAGVIPVCTLASHREHEIGYLGCHADARIHIVQGDDPKADLPAFALKMTAEIPTMRHVIVLRGRRDGCLSFDDLLAATDPKAARRTVEAIEHDPFQVCVFQLSGGTTGVPKIIPRMSNDYLLNMLLTAQTLGYTAEDVMFMPMPMIHNACMVCFWGPTLLSGAAFAIPAEMTPEAWGDILRRARPTWLGLIRPLLPRLETMLDRGLATLDRVRAVWSPDAARVFRTKFGLPSHSMFGMTEGVNMYTHLDDPEEVIDWGVGRPMSAFDEVRLVRAGTDEEVEDDEPGELVCRGPYTFAGYYNAPDRNAQCVDAQGFYRSGDLLIRRRIDGETYYAFSGRNKDLVNRGHEKVNAEELETAVVAHPAVLQCAVIGMPDATLGERICVYIVPRERQQAPTVAELGSFLESQGLAKFKWPERVETIEALPVTRVGKLDKAILRADIAAKLGVSVDEPGRGGWRKQA</sequence>
<dbReference type="PANTHER" id="PTHR43201:SF5">
    <property type="entry name" value="MEDIUM-CHAIN ACYL-COA LIGASE ACSF2, MITOCHONDRIAL"/>
    <property type="match status" value="1"/>
</dbReference>
<comment type="similarity">
    <text evidence="1">Belongs to the ATP-dependent AMP-binding enzyme family.</text>
</comment>
<gene>
    <name evidence="5" type="ORF">C7450_1103</name>
</gene>
<name>A0A2V3TZL9_9HYPH</name>
<dbReference type="Pfam" id="PF13193">
    <property type="entry name" value="AMP-binding_C"/>
    <property type="match status" value="1"/>
</dbReference>
<dbReference type="Gene3D" id="3.30.300.30">
    <property type="match status" value="1"/>
</dbReference>
<dbReference type="InterPro" id="IPR025110">
    <property type="entry name" value="AMP-bd_C"/>
</dbReference>
<evidence type="ECO:0000313" key="6">
    <source>
        <dbReference type="Proteomes" id="UP000248021"/>
    </source>
</evidence>
<dbReference type="PROSITE" id="PS00455">
    <property type="entry name" value="AMP_BINDING"/>
    <property type="match status" value="1"/>
</dbReference>
<evidence type="ECO:0000313" key="5">
    <source>
        <dbReference type="EMBL" id="PXW55066.1"/>
    </source>
</evidence>
<keyword evidence="6" id="KW-1185">Reference proteome</keyword>
<accession>A0A2V3TZL9</accession>
<evidence type="ECO:0000256" key="1">
    <source>
        <dbReference type="ARBA" id="ARBA00006432"/>
    </source>
</evidence>
<evidence type="ECO:0000256" key="2">
    <source>
        <dbReference type="ARBA" id="ARBA00022598"/>
    </source>
</evidence>
<proteinExistence type="inferred from homology"/>
<dbReference type="InterPro" id="IPR045851">
    <property type="entry name" value="AMP-bd_C_sf"/>
</dbReference>
<feature type="domain" description="AMP-binding enzyme C-terminal" evidence="4">
    <location>
        <begin position="457"/>
        <end position="534"/>
    </location>
</feature>
<dbReference type="Gene3D" id="3.40.50.12780">
    <property type="entry name" value="N-terminal domain of ligase-like"/>
    <property type="match status" value="1"/>
</dbReference>
<dbReference type="InterPro" id="IPR042099">
    <property type="entry name" value="ANL_N_sf"/>
</dbReference>
<dbReference type="GO" id="GO:0031956">
    <property type="term" value="F:medium-chain fatty acid-CoA ligase activity"/>
    <property type="evidence" value="ECO:0007669"/>
    <property type="project" value="TreeGrafter"/>
</dbReference>
<reference evidence="5 6" key="1">
    <citation type="submission" date="2018-05" db="EMBL/GenBank/DDBJ databases">
        <title>Genomic Encyclopedia of Type Strains, Phase IV (KMG-IV): sequencing the most valuable type-strain genomes for metagenomic binning, comparative biology and taxonomic classification.</title>
        <authorList>
            <person name="Goeker M."/>
        </authorList>
    </citation>
    <scope>NUCLEOTIDE SEQUENCE [LARGE SCALE GENOMIC DNA]</scope>
    <source>
        <strain evidence="5 6">DSM 6462</strain>
    </source>
</reference>
<dbReference type="RefSeq" id="WP_110376678.1">
    <property type="nucleotide sequence ID" value="NZ_JAHBRY010000003.1"/>
</dbReference>
<comment type="caution">
    <text evidence="5">The sequence shown here is derived from an EMBL/GenBank/DDBJ whole genome shotgun (WGS) entry which is preliminary data.</text>
</comment>
<dbReference type="AlphaFoldDB" id="A0A2V3TZL9"/>
<organism evidence="5 6">
    <name type="scientific">Chelatococcus asaccharovorans</name>
    <dbReference type="NCBI Taxonomy" id="28210"/>
    <lineage>
        <taxon>Bacteria</taxon>
        <taxon>Pseudomonadati</taxon>
        <taxon>Pseudomonadota</taxon>
        <taxon>Alphaproteobacteria</taxon>
        <taxon>Hyphomicrobiales</taxon>
        <taxon>Chelatococcaceae</taxon>
        <taxon>Chelatococcus</taxon>
    </lineage>
</organism>
<dbReference type="PANTHER" id="PTHR43201">
    <property type="entry name" value="ACYL-COA SYNTHETASE"/>
    <property type="match status" value="1"/>
</dbReference>
<protein>
    <submittedName>
        <fullName evidence="5">Non-ribosomal peptide synthetase component E (Peptide arylation enzyme)</fullName>
    </submittedName>
</protein>
<dbReference type="GO" id="GO:0006631">
    <property type="term" value="P:fatty acid metabolic process"/>
    <property type="evidence" value="ECO:0007669"/>
    <property type="project" value="TreeGrafter"/>
</dbReference>
<evidence type="ECO:0000259" key="3">
    <source>
        <dbReference type="Pfam" id="PF00501"/>
    </source>
</evidence>
<keyword evidence="2" id="KW-0436">Ligase</keyword>
<dbReference type="SUPFAM" id="SSF56801">
    <property type="entry name" value="Acetyl-CoA synthetase-like"/>
    <property type="match status" value="1"/>
</dbReference>
<dbReference type="InterPro" id="IPR000873">
    <property type="entry name" value="AMP-dep_synth/lig_dom"/>
</dbReference>
<feature type="domain" description="AMP-dependent synthetase/ligase" evidence="3">
    <location>
        <begin position="38"/>
        <end position="403"/>
    </location>
</feature>
<evidence type="ECO:0000259" key="4">
    <source>
        <dbReference type="Pfam" id="PF13193"/>
    </source>
</evidence>